<dbReference type="InterPro" id="IPR006680">
    <property type="entry name" value="Amidohydro-rel"/>
</dbReference>
<dbReference type="PANTHER" id="PTHR43135:SF3">
    <property type="entry name" value="ALPHA-D-RIBOSE 1-METHYLPHOSPHONATE 5-TRIPHOSPHATE DIPHOSPHATASE"/>
    <property type="match status" value="1"/>
</dbReference>
<evidence type="ECO:0000256" key="1">
    <source>
        <dbReference type="SAM" id="MobiDB-lite"/>
    </source>
</evidence>
<dbReference type="RefSeq" id="WP_380606150.1">
    <property type="nucleotide sequence ID" value="NZ_JBHSDU010000015.1"/>
</dbReference>
<proteinExistence type="predicted"/>
<dbReference type="InterPro" id="IPR051781">
    <property type="entry name" value="Metallo-dep_Hydrolase"/>
</dbReference>
<name>A0ABV8T6K3_9GAMM</name>
<feature type="region of interest" description="Disordered" evidence="1">
    <location>
        <begin position="197"/>
        <end position="221"/>
    </location>
</feature>
<feature type="domain" description="Amidohydrolase-related" evidence="3">
    <location>
        <begin position="362"/>
        <end position="624"/>
    </location>
</feature>
<evidence type="ECO:0000256" key="2">
    <source>
        <dbReference type="SAM" id="SignalP"/>
    </source>
</evidence>
<dbReference type="PANTHER" id="PTHR43135">
    <property type="entry name" value="ALPHA-D-RIBOSE 1-METHYLPHOSPHONATE 5-TRIPHOSPHATE DIPHOSPHATASE"/>
    <property type="match status" value="1"/>
</dbReference>
<dbReference type="InterPro" id="IPR011059">
    <property type="entry name" value="Metal-dep_hydrolase_composite"/>
</dbReference>
<dbReference type="InterPro" id="IPR032466">
    <property type="entry name" value="Metal_Hydrolase"/>
</dbReference>
<reference evidence="5" key="1">
    <citation type="journal article" date="2019" name="Int. J. Syst. Evol. Microbiol.">
        <title>The Global Catalogue of Microorganisms (GCM) 10K type strain sequencing project: providing services to taxonomists for standard genome sequencing and annotation.</title>
        <authorList>
            <consortium name="The Broad Institute Genomics Platform"/>
            <consortium name="The Broad Institute Genome Sequencing Center for Infectious Disease"/>
            <person name="Wu L."/>
            <person name="Ma J."/>
        </authorList>
    </citation>
    <scope>NUCLEOTIDE SEQUENCE [LARGE SCALE GENOMIC DNA]</scope>
    <source>
        <strain evidence="5">CGMCC 1.10759</strain>
    </source>
</reference>
<dbReference type="Proteomes" id="UP001595904">
    <property type="component" value="Unassembled WGS sequence"/>
</dbReference>
<evidence type="ECO:0000259" key="3">
    <source>
        <dbReference type="Pfam" id="PF01979"/>
    </source>
</evidence>
<dbReference type="EMBL" id="JBHSDU010000015">
    <property type="protein sequence ID" value="MFC4314730.1"/>
    <property type="molecule type" value="Genomic_DNA"/>
</dbReference>
<feature type="signal peptide" evidence="2">
    <location>
        <begin position="1"/>
        <end position="22"/>
    </location>
</feature>
<gene>
    <name evidence="4" type="ORF">ACFPN2_37035</name>
</gene>
<evidence type="ECO:0000313" key="4">
    <source>
        <dbReference type="EMBL" id="MFC4314730.1"/>
    </source>
</evidence>
<feature type="chain" id="PRO_5045888392" evidence="2">
    <location>
        <begin position="23"/>
        <end position="653"/>
    </location>
</feature>
<comment type="caution">
    <text evidence="4">The sequence shown here is derived from an EMBL/GenBank/DDBJ whole genome shotgun (WGS) entry which is preliminary data.</text>
</comment>
<protein>
    <submittedName>
        <fullName evidence="4">Amidohydrolase family protein</fullName>
    </submittedName>
</protein>
<keyword evidence="2" id="KW-0732">Signal</keyword>
<accession>A0ABV8T6K3</accession>
<keyword evidence="5" id="KW-1185">Reference proteome</keyword>
<dbReference type="Pfam" id="PF01979">
    <property type="entry name" value="Amidohydro_1"/>
    <property type="match status" value="1"/>
</dbReference>
<dbReference type="SUPFAM" id="SSF51338">
    <property type="entry name" value="Composite domain of metallo-dependent hydrolases"/>
    <property type="match status" value="1"/>
</dbReference>
<dbReference type="SUPFAM" id="SSF51556">
    <property type="entry name" value="Metallo-dependent hydrolases"/>
    <property type="match status" value="1"/>
</dbReference>
<organism evidence="4 5">
    <name type="scientific">Steroidobacter flavus</name>
    <dbReference type="NCBI Taxonomy" id="1842136"/>
    <lineage>
        <taxon>Bacteria</taxon>
        <taxon>Pseudomonadati</taxon>
        <taxon>Pseudomonadota</taxon>
        <taxon>Gammaproteobacteria</taxon>
        <taxon>Steroidobacterales</taxon>
        <taxon>Steroidobacteraceae</taxon>
        <taxon>Steroidobacter</taxon>
    </lineage>
</organism>
<dbReference type="Gene3D" id="2.30.40.10">
    <property type="entry name" value="Urease, subunit C, domain 1"/>
    <property type="match status" value="1"/>
</dbReference>
<sequence length="653" mass="69755">MSRLVRVIAMACIALWSGAGVGAPADLVIDDVTVIDPFSGEVLDHRSVHIAAGKIIKILPALVRSGAGSIAAGAVNVEPVRVRKGAGSIAAEAGNVEPVRIRKGSEGIAAEAVNAEPVRGRKGSEGIAAEAENVEPVRVRKGSEGIAAEAVNAEPVRGRKGSEGIVAEAGNVEPVRLRTGAEVIAAEVANVGPARVRKGAGRNASAGRSGPGQGEGDENNDVAAVLDGAGKFLIPGLWDMHSHLRDYVEYALPMHIAFGVTGIRDMSGDCPDPNAPSAFCIDDVRQLNDRIAAGAVISPRVLWASSDFVHGPELRSSLPAKMPAYLYPATAEEGRLVAEHWKARGVDFIKTYNGIPPAAYFALTDRARELDIEVSGHVPLGVSTSEAAAHGHKTIEHARSILYDCSDYGPEYRAAMEAVASGVTNAKAPDSTERMRRTVNEFDAKRCEAILSDLAKQGVYYTPTHLTRESDARASEAAYRNDPRLKYVIPKWRDYWESNLNSSASKPAEVRELYRRFHELGLQVTGMAHAAGVKILAGTDAFDTMIFPGASLHDEFVLLQRAGLPPMEVLRTATTNAAEYLGLQRQYGAIQEGWTADLVLLNANPLEDIRNTREIAAVIVGGRLYERAQLDAFLRDAERYVEQAKAGPAAGAH</sequence>
<dbReference type="Gene3D" id="3.20.20.140">
    <property type="entry name" value="Metal-dependent hydrolases"/>
    <property type="match status" value="1"/>
</dbReference>
<evidence type="ECO:0000313" key="5">
    <source>
        <dbReference type="Proteomes" id="UP001595904"/>
    </source>
</evidence>